<evidence type="ECO:0000256" key="5">
    <source>
        <dbReference type="ARBA" id="ARBA00022989"/>
    </source>
</evidence>
<keyword evidence="9" id="KW-0614">Plasmid</keyword>
<gene>
    <name evidence="9" type="ORF">HALLA_01975</name>
</gene>
<dbReference type="SUPFAM" id="SSF161098">
    <property type="entry name" value="MetI-like"/>
    <property type="match status" value="1"/>
</dbReference>
<protein>
    <recommendedName>
        <fullName evidence="8">ABC transmembrane type-1 domain-containing protein</fullName>
    </recommendedName>
</protein>
<dbReference type="GO" id="GO:0005886">
    <property type="term" value="C:plasma membrane"/>
    <property type="evidence" value="ECO:0007669"/>
    <property type="project" value="UniProtKB-SubCell"/>
</dbReference>
<dbReference type="PROSITE" id="PS50928">
    <property type="entry name" value="ABC_TM1"/>
    <property type="match status" value="1"/>
</dbReference>
<reference evidence="9 10" key="1">
    <citation type="submission" date="2014-01" db="EMBL/GenBank/DDBJ databases">
        <authorList>
            <consortium name="DOE Joint Genome Institute"/>
            <person name="Anderson I."/>
            <person name="Huntemann M."/>
            <person name="Han J."/>
            <person name="Chen A."/>
            <person name="Kyrpides N."/>
            <person name="Mavromatis K."/>
            <person name="Markowitz V."/>
            <person name="Palaniappan K."/>
            <person name="Ivanova N."/>
            <person name="Schaumberg A."/>
            <person name="Pati A."/>
            <person name="Liolios K."/>
            <person name="Nordberg H.P."/>
            <person name="Cantor M.N."/>
            <person name="Hua S.X."/>
            <person name="Woyke T."/>
        </authorList>
    </citation>
    <scope>NUCLEOTIDE SEQUENCE [LARGE SCALE GENOMIC DNA]</scope>
    <source>
        <strain evidence="9 10">XH-48</strain>
        <plasmid evidence="10">2</plasmid>
    </source>
</reference>
<dbReference type="PATRIC" id="fig|797299.3.peg.3780"/>
<evidence type="ECO:0000313" key="9">
    <source>
        <dbReference type="EMBL" id="AHG02097.1"/>
    </source>
</evidence>
<feature type="transmembrane region" description="Helical" evidence="7">
    <location>
        <begin position="149"/>
        <end position="176"/>
    </location>
</feature>
<dbReference type="AlphaFoldDB" id="W0JXS1"/>
<name>W0JXS1_9EURY</name>
<dbReference type="InterPro" id="IPR000515">
    <property type="entry name" value="MetI-like"/>
</dbReference>
<feature type="transmembrane region" description="Helical" evidence="7">
    <location>
        <begin position="222"/>
        <end position="246"/>
    </location>
</feature>
<keyword evidence="3" id="KW-1003">Cell membrane</keyword>
<dbReference type="InterPro" id="IPR050366">
    <property type="entry name" value="BP-dependent_transpt_permease"/>
</dbReference>
<feature type="transmembrane region" description="Helical" evidence="7">
    <location>
        <begin position="105"/>
        <end position="129"/>
    </location>
</feature>
<feature type="transmembrane region" description="Helical" evidence="7">
    <location>
        <begin position="35"/>
        <end position="56"/>
    </location>
</feature>
<comment type="similarity">
    <text evidence="7">Belongs to the binding-protein-dependent transport system permease family.</text>
</comment>
<keyword evidence="6 7" id="KW-0472">Membrane</keyword>
<dbReference type="InterPro" id="IPR035906">
    <property type="entry name" value="MetI-like_sf"/>
</dbReference>
<dbReference type="PANTHER" id="PTHR43386">
    <property type="entry name" value="OLIGOPEPTIDE TRANSPORT SYSTEM PERMEASE PROTEIN APPC"/>
    <property type="match status" value="1"/>
</dbReference>
<feature type="domain" description="ABC transmembrane type-1" evidence="8">
    <location>
        <begin position="101"/>
        <end position="291"/>
    </location>
</feature>
<keyword evidence="5 7" id="KW-1133">Transmembrane helix</keyword>
<evidence type="ECO:0000259" key="8">
    <source>
        <dbReference type="PROSITE" id="PS50928"/>
    </source>
</evidence>
<dbReference type="Pfam" id="PF00528">
    <property type="entry name" value="BPD_transp_1"/>
    <property type="match status" value="1"/>
</dbReference>
<evidence type="ECO:0000256" key="7">
    <source>
        <dbReference type="RuleBase" id="RU363032"/>
    </source>
</evidence>
<dbReference type="HOGENOM" id="CLU_028518_8_0_2"/>
<dbReference type="RefSeq" id="WP_049954880.1">
    <property type="nucleotide sequence ID" value="NZ_CP007057.1"/>
</dbReference>
<evidence type="ECO:0000256" key="6">
    <source>
        <dbReference type="ARBA" id="ARBA00023136"/>
    </source>
</evidence>
<dbReference type="PANTHER" id="PTHR43386:SF1">
    <property type="entry name" value="D,D-DIPEPTIDE TRANSPORT SYSTEM PERMEASE PROTEIN DDPC-RELATED"/>
    <property type="match status" value="1"/>
</dbReference>
<dbReference type="CDD" id="cd06261">
    <property type="entry name" value="TM_PBP2"/>
    <property type="match status" value="1"/>
</dbReference>
<comment type="subcellular location">
    <subcellularLocation>
        <location evidence="1 7">Cell membrane</location>
        <topology evidence="1 7">Multi-pass membrane protein</topology>
    </subcellularLocation>
</comment>
<proteinExistence type="inferred from homology"/>
<dbReference type="eggNOG" id="arCOG00748">
    <property type="taxonomic scope" value="Archaea"/>
</dbReference>
<organism evidence="9 10">
    <name type="scientific">Halostagnicola larsenii XH-48</name>
    <dbReference type="NCBI Taxonomy" id="797299"/>
    <lineage>
        <taxon>Archaea</taxon>
        <taxon>Methanobacteriati</taxon>
        <taxon>Methanobacteriota</taxon>
        <taxon>Stenosarchaea group</taxon>
        <taxon>Halobacteria</taxon>
        <taxon>Halobacteriales</taxon>
        <taxon>Natrialbaceae</taxon>
        <taxon>Halostagnicola</taxon>
    </lineage>
</organism>
<evidence type="ECO:0000256" key="1">
    <source>
        <dbReference type="ARBA" id="ARBA00004651"/>
    </source>
</evidence>
<evidence type="ECO:0000256" key="2">
    <source>
        <dbReference type="ARBA" id="ARBA00022448"/>
    </source>
</evidence>
<dbReference type="GO" id="GO:0055085">
    <property type="term" value="P:transmembrane transport"/>
    <property type="evidence" value="ECO:0007669"/>
    <property type="project" value="InterPro"/>
</dbReference>
<dbReference type="Gene3D" id="1.10.3720.10">
    <property type="entry name" value="MetI-like"/>
    <property type="match status" value="1"/>
</dbReference>
<dbReference type="Proteomes" id="UP000019024">
    <property type="component" value="Plasmid unnamed2"/>
</dbReference>
<keyword evidence="10" id="KW-1185">Reference proteome</keyword>
<dbReference type="EMBL" id="CP007057">
    <property type="protein sequence ID" value="AHG02097.1"/>
    <property type="molecule type" value="Genomic_DNA"/>
</dbReference>
<evidence type="ECO:0000313" key="10">
    <source>
        <dbReference type="Proteomes" id="UP000019024"/>
    </source>
</evidence>
<geneLocation type="plasmid" evidence="9">
    <name>unnamed</name>
</geneLocation>
<dbReference type="KEGG" id="hlr:HALLA_01975"/>
<dbReference type="OrthoDB" id="312811at2157"/>
<keyword evidence="2 7" id="KW-0813">Transport</keyword>
<accession>W0JXS1</accession>
<dbReference type="GeneID" id="25147438"/>
<keyword evidence="4 7" id="KW-0812">Transmembrane</keyword>
<evidence type="ECO:0000256" key="3">
    <source>
        <dbReference type="ARBA" id="ARBA00022475"/>
    </source>
</evidence>
<sequence length="306" mass="33832">MSETTDVKSRLNSLLENDFIDSFRRGIKQYMTDRITIICLAFLTILVFISVFDQFIMPYEHDALHRTADGEIARLESPSSDHLLGTTSSGEDVFSQLIYGASSTLLTGVVGGLVIVSIGLTIGMVSGYYGGRVDSFLMRATDFAYGIPIIPTAIVLVAYFGMGFWSSVLIIGLLLWRGNARVFRSQVLQIKEREHIKAAKMLGASDWYVITRHILPNMMGMVVLFFALGTGITILLSAGLAFLGFMDPFVPSWGVMLRGAYSSGSMTEAWWWALPPGFMISSTVLSIFLLGRSYERVNEEQVNQVA</sequence>
<feature type="transmembrane region" description="Helical" evidence="7">
    <location>
        <begin position="269"/>
        <end position="290"/>
    </location>
</feature>
<evidence type="ECO:0000256" key="4">
    <source>
        <dbReference type="ARBA" id="ARBA00022692"/>
    </source>
</evidence>